<evidence type="ECO:0000313" key="2">
    <source>
        <dbReference type="Proteomes" id="UP000299102"/>
    </source>
</evidence>
<comment type="caution">
    <text evidence="1">The sequence shown here is derived from an EMBL/GenBank/DDBJ whole genome shotgun (WGS) entry which is preliminary data.</text>
</comment>
<sequence length="212" mass="22918">MTAACSAINLGDGRFHTSAPRAGVGQGTATLKTARFCTAAVDAAGCRSGRLELLSRTLSTAIESRNSVTKIKPNTLHSAYHLARPSVRLTCMYMVRVYEARTDRDELLQNRTITLSHPCVRPCEHQKNGERRLKTVKKISGPVGVARRPRGSERANLCLHREYGQAYVLDTGPRRALGPGAPAPAAALPAARCAANGKLLKYPRVNFGPVVF</sequence>
<dbReference type="EMBL" id="BGZK01000818">
    <property type="protein sequence ID" value="GBP61601.1"/>
    <property type="molecule type" value="Genomic_DNA"/>
</dbReference>
<keyword evidence="2" id="KW-1185">Reference proteome</keyword>
<proteinExistence type="predicted"/>
<gene>
    <name evidence="1" type="ORF">EVAR_27488_1</name>
</gene>
<dbReference type="Proteomes" id="UP000299102">
    <property type="component" value="Unassembled WGS sequence"/>
</dbReference>
<accession>A0A4C1XCI3</accession>
<dbReference type="AlphaFoldDB" id="A0A4C1XCI3"/>
<evidence type="ECO:0000313" key="1">
    <source>
        <dbReference type="EMBL" id="GBP61601.1"/>
    </source>
</evidence>
<name>A0A4C1XCI3_EUMVA</name>
<organism evidence="1 2">
    <name type="scientific">Eumeta variegata</name>
    <name type="common">Bagworm moth</name>
    <name type="synonym">Eumeta japonica</name>
    <dbReference type="NCBI Taxonomy" id="151549"/>
    <lineage>
        <taxon>Eukaryota</taxon>
        <taxon>Metazoa</taxon>
        <taxon>Ecdysozoa</taxon>
        <taxon>Arthropoda</taxon>
        <taxon>Hexapoda</taxon>
        <taxon>Insecta</taxon>
        <taxon>Pterygota</taxon>
        <taxon>Neoptera</taxon>
        <taxon>Endopterygota</taxon>
        <taxon>Lepidoptera</taxon>
        <taxon>Glossata</taxon>
        <taxon>Ditrysia</taxon>
        <taxon>Tineoidea</taxon>
        <taxon>Psychidae</taxon>
        <taxon>Oiketicinae</taxon>
        <taxon>Eumeta</taxon>
    </lineage>
</organism>
<protein>
    <submittedName>
        <fullName evidence="1">Uncharacterized protein</fullName>
    </submittedName>
</protein>
<reference evidence="1 2" key="1">
    <citation type="journal article" date="2019" name="Commun. Biol.">
        <title>The bagworm genome reveals a unique fibroin gene that provides high tensile strength.</title>
        <authorList>
            <person name="Kono N."/>
            <person name="Nakamura H."/>
            <person name="Ohtoshi R."/>
            <person name="Tomita M."/>
            <person name="Numata K."/>
            <person name="Arakawa K."/>
        </authorList>
    </citation>
    <scope>NUCLEOTIDE SEQUENCE [LARGE SCALE GENOMIC DNA]</scope>
</reference>